<dbReference type="Gene3D" id="3.40.50.620">
    <property type="entry name" value="HUPs"/>
    <property type="match status" value="1"/>
</dbReference>
<reference evidence="4" key="1">
    <citation type="journal article" date="2023" name="Commun. Biol.">
        <title>Genome analysis of Parmales, the sister group of diatoms, reveals the evolutionary specialization of diatoms from phago-mixotrophs to photoautotrophs.</title>
        <authorList>
            <person name="Ban H."/>
            <person name="Sato S."/>
            <person name="Yoshikawa S."/>
            <person name="Yamada K."/>
            <person name="Nakamura Y."/>
            <person name="Ichinomiya M."/>
            <person name="Sato N."/>
            <person name="Blanc-Mathieu R."/>
            <person name="Endo H."/>
            <person name="Kuwata A."/>
            <person name="Ogata H."/>
        </authorList>
    </citation>
    <scope>NUCLEOTIDE SEQUENCE [LARGE SCALE GENOMIC DNA]</scope>
</reference>
<keyword evidence="1" id="KW-0547">Nucleotide-binding</keyword>
<dbReference type="AlphaFoldDB" id="A0A9W6ZW62"/>
<evidence type="ECO:0000256" key="1">
    <source>
        <dbReference type="RuleBase" id="RU363038"/>
    </source>
</evidence>
<comment type="caution">
    <text evidence="3">The sequence shown here is derived from an EMBL/GenBank/DDBJ whole genome shotgun (WGS) entry which is preliminary data.</text>
</comment>
<accession>A0A9W6ZW62</accession>
<dbReference type="Pfam" id="PF00750">
    <property type="entry name" value="tRNA-synt_1d"/>
    <property type="match status" value="1"/>
</dbReference>
<dbReference type="InterPro" id="IPR001278">
    <property type="entry name" value="Arg-tRNA-ligase"/>
</dbReference>
<keyword evidence="1" id="KW-0436">Ligase</keyword>
<dbReference type="EMBL" id="BLQM01000059">
    <property type="protein sequence ID" value="GMH57609.1"/>
    <property type="molecule type" value="Genomic_DNA"/>
</dbReference>
<gene>
    <name evidence="3" type="ORF">TL16_g02424</name>
</gene>
<organism evidence="3 4">
    <name type="scientific">Triparma laevis f. inornata</name>
    <dbReference type="NCBI Taxonomy" id="1714386"/>
    <lineage>
        <taxon>Eukaryota</taxon>
        <taxon>Sar</taxon>
        <taxon>Stramenopiles</taxon>
        <taxon>Ochrophyta</taxon>
        <taxon>Bolidophyceae</taxon>
        <taxon>Parmales</taxon>
        <taxon>Triparmaceae</taxon>
        <taxon>Triparma</taxon>
    </lineage>
</organism>
<dbReference type="InterPro" id="IPR014729">
    <property type="entry name" value="Rossmann-like_a/b/a_fold"/>
</dbReference>
<keyword evidence="1" id="KW-0067">ATP-binding</keyword>
<dbReference type="Proteomes" id="UP001162640">
    <property type="component" value="Unassembled WGS sequence"/>
</dbReference>
<keyword evidence="1" id="KW-0030">Aminoacyl-tRNA synthetase</keyword>
<evidence type="ECO:0000259" key="2">
    <source>
        <dbReference type="Pfam" id="PF00750"/>
    </source>
</evidence>
<proteinExistence type="inferred from homology"/>
<dbReference type="GO" id="GO:0005524">
    <property type="term" value="F:ATP binding"/>
    <property type="evidence" value="ECO:0007669"/>
    <property type="project" value="UniProtKB-KW"/>
</dbReference>
<dbReference type="PANTHER" id="PTHR11956:SF5">
    <property type="entry name" value="ARGININE--TRNA LIGASE, CYTOPLASMIC"/>
    <property type="match status" value="1"/>
</dbReference>
<comment type="similarity">
    <text evidence="1">Belongs to the class-I aminoacyl-tRNA synthetase family.</text>
</comment>
<protein>
    <recommendedName>
        <fullName evidence="2">Arginyl-tRNA synthetase catalytic core domain-containing protein</fullName>
    </recommendedName>
</protein>
<sequence length="138" mass="15525">MLILLATLVAGAKCIFVPEYRIPLMVQKSDGGFGYDSTDMAAISYRLRELKAGQVVYITDFTQGDHFMMIFDAAKRAGWWNATSHKITHIGFGTVCGEDGKRFKTRSGDTVRLVDLLDESVRRMEESLLERNKEGKGR</sequence>
<dbReference type="GO" id="GO:0006420">
    <property type="term" value="P:arginyl-tRNA aminoacylation"/>
    <property type="evidence" value="ECO:0007669"/>
    <property type="project" value="InterPro"/>
</dbReference>
<feature type="domain" description="Arginyl-tRNA synthetase catalytic core" evidence="2">
    <location>
        <begin position="7"/>
        <end position="134"/>
    </location>
</feature>
<dbReference type="GO" id="GO:0004814">
    <property type="term" value="F:arginine-tRNA ligase activity"/>
    <property type="evidence" value="ECO:0007669"/>
    <property type="project" value="InterPro"/>
</dbReference>
<dbReference type="SUPFAM" id="SSF52374">
    <property type="entry name" value="Nucleotidylyl transferase"/>
    <property type="match status" value="1"/>
</dbReference>
<evidence type="ECO:0000313" key="4">
    <source>
        <dbReference type="Proteomes" id="UP001162640"/>
    </source>
</evidence>
<evidence type="ECO:0000313" key="3">
    <source>
        <dbReference type="EMBL" id="GMH57609.1"/>
    </source>
</evidence>
<dbReference type="PANTHER" id="PTHR11956">
    <property type="entry name" value="ARGINYL-TRNA SYNTHETASE"/>
    <property type="match status" value="1"/>
</dbReference>
<name>A0A9W6ZW62_9STRA</name>
<dbReference type="InterPro" id="IPR035684">
    <property type="entry name" value="ArgRS_core"/>
</dbReference>
<keyword evidence="1" id="KW-0648">Protein biosynthesis</keyword>